<proteinExistence type="predicted"/>
<sequence length="267" mass="26800">MRAGLTSLLLTLAFVACGGGKTESSTTDAGTGNPDTVGTTATGTTGPSTPTTGATTTTTSSTSTSTTTASTTTDALTTDALTSATTAFDPDCPPGYSPGCCEGDGGCCPCVGFNCADNASSDEIEQFQDCTCQADVCADACSSACAGDGIDVSCFVCADKAGQTTCAAEFAGCGGGFAFTCPPETCEDCRGCAQTGACYDAWFACWSDSDCRELLIYCVEYCTDAACEQACNDEFPAGAALHQAYLDCAYCDSCADLCDIDGVTCGP</sequence>
<feature type="compositionally biased region" description="Polar residues" evidence="1">
    <location>
        <begin position="23"/>
        <end position="37"/>
    </location>
</feature>
<protein>
    <submittedName>
        <fullName evidence="3">Uncharacterized protein</fullName>
    </submittedName>
</protein>
<feature type="signal peptide" evidence="2">
    <location>
        <begin position="1"/>
        <end position="18"/>
    </location>
</feature>
<gene>
    <name evidence="3" type="ORF">POL58_33970</name>
</gene>
<organism evidence="3 4">
    <name type="scientific">Nannocystis radixulma</name>
    <dbReference type="NCBI Taxonomy" id="2995305"/>
    <lineage>
        <taxon>Bacteria</taxon>
        <taxon>Pseudomonadati</taxon>
        <taxon>Myxococcota</taxon>
        <taxon>Polyangia</taxon>
        <taxon>Nannocystales</taxon>
        <taxon>Nannocystaceae</taxon>
        <taxon>Nannocystis</taxon>
    </lineage>
</organism>
<dbReference type="EMBL" id="JAQNDN010000020">
    <property type="protein sequence ID" value="MDC0672810.1"/>
    <property type="molecule type" value="Genomic_DNA"/>
</dbReference>
<keyword evidence="4" id="KW-1185">Reference proteome</keyword>
<evidence type="ECO:0000256" key="2">
    <source>
        <dbReference type="SAM" id="SignalP"/>
    </source>
</evidence>
<feature type="chain" id="PRO_5046036312" evidence="2">
    <location>
        <begin position="19"/>
        <end position="267"/>
    </location>
</feature>
<accession>A0ABT5BF85</accession>
<feature type="compositionally biased region" description="Low complexity" evidence="1">
    <location>
        <begin position="38"/>
        <end position="70"/>
    </location>
</feature>
<comment type="caution">
    <text evidence="3">The sequence shown here is derived from an EMBL/GenBank/DDBJ whole genome shotgun (WGS) entry which is preliminary data.</text>
</comment>
<reference evidence="3 4" key="1">
    <citation type="submission" date="2022-11" db="EMBL/GenBank/DDBJ databases">
        <title>Minimal conservation of predation-associated metabolite biosynthetic gene clusters underscores biosynthetic potential of Myxococcota including descriptions for ten novel species: Archangium lansinium sp. nov., Myxococcus landrumus sp. nov., Nannocystis bai.</title>
        <authorList>
            <person name="Ahearne A."/>
            <person name="Stevens C."/>
            <person name="Dowd S."/>
        </authorList>
    </citation>
    <scope>NUCLEOTIDE SEQUENCE [LARGE SCALE GENOMIC DNA]</scope>
    <source>
        <strain evidence="3 4">NCELM</strain>
    </source>
</reference>
<evidence type="ECO:0000256" key="1">
    <source>
        <dbReference type="SAM" id="MobiDB-lite"/>
    </source>
</evidence>
<name>A0ABT5BF85_9BACT</name>
<dbReference type="PROSITE" id="PS51257">
    <property type="entry name" value="PROKAR_LIPOPROTEIN"/>
    <property type="match status" value="1"/>
</dbReference>
<evidence type="ECO:0000313" key="3">
    <source>
        <dbReference type="EMBL" id="MDC0672810.1"/>
    </source>
</evidence>
<feature type="region of interest" description="Disordered" evidence="1">
    <location>
        <begin position="23"/>
        <end position="70"/>
    </location>
</feature>
<keyword evidence="2" id="KW-0732">Signal</keyword>
<dbReference type="Proteomes" id="UP001217838">
    <property type="component" value="Unassembled WGS sequence"/>
</dbReference>
<evidence type="ECO:0000313" key="4">
    <source>
        <dbReference type="Proteomes" id="UP001217838"/>
    </source>
</evidence>
<dbReference type="RefSeq" id="WP_272004914.1">
    <property type="nucleotide sequence ID" value="NZ_JAQNDN010000020.1"/>
</dbReference>